<feature type="domain" description="Glycoside hydrolase family 5" evidence="6">
    <location>
        <begin position="64"/>
        <end position="335"/>
    </location>
</feature>
<evidence type="ECO:0000256" key="5">
    <source>
        <dbReference type="RuleBase" id="RU361153"/>
    </source>
</evidence>
<keyword evidence="2 5" id="KW-0378">Hydrolase</keyword>
<comment type="similarity">
    <text evidence="1 5">Belongs to the glycosyl hydrolase 5 (cellulase A) family.</text>
</comment>
<keyword evidence="8" id="KW-1185">Reference proteome</keyword>
<evidence type="ECO:0000313" key="8">
    <source>
        <dbReference type="Proteomes" id="UP001149165"/>
    </source>
</evidence>
<accession>A0A9W9FHP9</accession>
<dbReference type="InterPro" id="IPR017853">
    <property type="entry name" value="GH"/>
</dbReference>
<comment type="caution">
    <text evidence="7">The sequence shown here is derived from an EMBL/GenBank/DDBJ whole genome shotgun (WGS) entry which is preliminary data.</text>
</comment>
<name>A0A9W9FHP9_9EURO</name>
<dbReference type="Proteomes" id="UP001149165">
    <property type="component" value="Unassembled WGS sequence"/>
</dbReference>
<dbReference type="PANTHER" id="PTHR31297:SF13">
    <property type="entry name" value="PUTATIVE-RELATED"/>
    <property type="match status" value="1"/>
</dbReference>
<evidence type="ECO:0000256" key="3">
    <source>
        <dbReference type="ARBA" id="ARBA00023295"/>
    </source>
</evidence>
<keyword evidence="3 5" id="KW-0326">Glycosidase</keyword>
<gene>
    <name evidence="7" type="ORF">N7456_006391</name>
</gene>
<dbReference type="Pfam" id="PF00150">
    <property type="entry name" value="Cellulase"/>
    <property type="match status" value="1"/>
</dbReference>
<dbReference type="EMBL" id="JAPQKH010000004">
    <property type="protein sequence ID" value="KAJ5100339.1"/>
    <property type="molecule type" value="Genomic_DNA"/>
</dbReference>
<dbReference type="OrthoDB" id="1887033at2759"/>
<reference evidence="7" key="1">
    <citation type="submission" date="2022-11" db="EMBL/GenBank/DDBJ databases">
        <authorList>
            <person name="Petersen C."/>
        </authorList>
    </citation>
    <scope>NUCLEOTIDE SEQUENCE</scope>
    <source>
        <strain evidence="7">IBT 30069</strain>
    </source>
</reference>
<evidence type="ECO:0000256" key="4">
    <source>
        <dbReference type="ARBA" id="ARBA00023316"/>
    </source>
</evidence>
<dbReference type="Gene3D" id="3.20.20.80">
    <property type="entry name" value="Glycosidases"/>
    <property type="match status" value="1"/>
</dbReference>
<organism evidence="7 8">
    <name type="scientific">Penicillium angulare</name>
    <dbReference type="NCBI Taxonomy" id="116970"/>
    <lineage>
        <taxon>Eukaryota</taxon>
        <taxon>Fungi</taxon>
        <taxon>Dikarya</taxon>
        <taxon>Ascomycota</taxon>
        <taxon>Pezizomycotina</taxon>
        <taxon>Eurotiomycetes</taxon>
        <taxon>Eurotiomycetidae</taxon>
        <taxon>Eurotiales</taxon>
        <taxon>Aspergillaceae</taxon>
        <taxon>Penicillium</taxon>
    </lineage>
</organism>
<dbReference type="GO" id="GO:0009986">
    <property type="term" value="C:cell surface"/>
    <property type="evidence" value="ECO:0007669"/>
    <property type="project" value="TreeGrafter"/>
</dbReference>
<protein>
    <recommendedName>
        <fullName evidence="6">Glycoside hydrolase family 5 domain-containing protein</fullName>
    </recommendedName>
</protein>
<sequence length="469" mass="54534">MATGILKVKGDSVVDDNEQQVILRGAALGGWMNMENFITGFPGHESQHRAAMRKVLGQEKYEFFFDKWLEYFFTDADAKFFAEVGLNCLRLPFNYRHFEDDMNPRVLKESGFKHLDRVVDLCAAHGIYTILDMHAVPGGQNPDWHSDNPTSYAAFWDYRDHQDRTIWLWEQIAARYKNNPWVAGYNPLNEPCDPEHVRLPAFYARVEKAIRAVDPNHILWLDGNTFAMEWKGFDEVLPNSVYAMHDYASMGFPTGDRYQGTPEQKQRLERGYLRKAQFMSENGTPVWNGEFGPVYANPDVEADAATTNQERYNLLGEQLRIYDKYSIHWSIWLYKDIGLQGMIYTNPQSKWNQAIKPFLDKKRAVWIDKWGHNHVPEAEAALKPLMEYIDRVSPSAKETYPTSWNTELHVTRNVLYTFLAASFSDEFASLFQGMEEKELEELARSFHFEECVQREGLNQILKEHSKLSH</sequence>
<dbReference type="GO" id="GO:0005576">
    <property type="term" value="C:extracellular region"/>
    <property type="evidence" value="ECO:0007669"/>
    <property type="project" value="TreeGrafter"/>
</dbReference>
<dbReference type="FunFam" id="3.20.20.80:FF:000130">
    <property type="entry name" value="Endoglucanase C"/>
    <property type="match status" value="1"/>
</dbReference>
<dbReference type="SUPFAM" id="SSF51445">
    <property type="entry name" value="(Trans)glycosidases"/>
    <property type="match status" value="1"/>
</dbReference>
<dbReference type="GO" id="GO:0008422">
    <property type="term" value="F:beta-glucosidase activity"/>
    <property type="evidence" value="ECO:0007669"/>
    <property type="project" value="TreeGrafter"/>
</dbReference>
<dbReference type="GO" id="GO:0009251">
    <property type="term" value="P:glucan catabolic process"/>
    <property type="evidence" value="ECO:0007669"/>
    <property type="project" value="TreeGrafter"/>
</dbReference>
<dbReference type="AlphaFoldDB" id="A0A9W9FHP9"/>
<evidence type="ECO:0000259" key="6">
    <source>
        <dbReference type="Pfam" id="PF00150"/>
    </source>
</evidence>
<dbReference type="InterPro" id="IPR050386">
    <property type="entry name" value="Glycosyl_hydrolase_5"/>
</dbReference>
<dbReference type="GO" id="GO:0071555">
    <property type="term" value="P:cell wall organization"/>
    <property type="evidence" value="ECO:0007669"/>
    <property type="project" value="UniProtKB-KW"/>
</dbReference>
<evidence type="ECO:0000313" key="7">
    <source>
        <dbReference type="EMBL" id="KAJ5100339.1"/>
    </source>
</evidence>
<keyword evidence="4" id="KW-0961">Cell wall biogenesis/degradation</keyword>
<dbReference type="PANTHER" id="PTHR31297">
    <property type="entry name" value="GLUCAN ENDO-1,6-BETA-GLUCOSIDASE B"/>
    <property type="match status" value="1"/>
</dbReference>
<proteinExistence type="inferred from homology"/>
<evidence type="ECO:0000256" key="1">
    <source>
        <dbReference type="ARBA" id="ARBA00005641"/>
    </source>
</evidence>
<reference evidence="7" key="2">
    <citation type="journal article" date="2023" name="IMA Fungus">
        <title>Comparative genomic study of the Penicillium genus elucidates a diverse pangenome and 15 lateral gene transfer events.</title>
        <authorList>
            <person name="Petersen C."/>
            <person name="Sorensen T."/>
            <person name="Nielsen M.R."/>
            <person name="Sondergaard T.E."/>
            <person name="Sorensen J.L."/>
            <person name="Fitzpatrick D.A."/>
            <person name="Frisvad J.C."/>
            <person name="Nielsen K.L."/>
        </authorList>
    </citation>
    <scope>NUCLEOTIDE SEQUENCE</scope>
    <source>
        <strain evidence="7">IBT 30069</strain>
    </source>
</reference>
<evidence type="ECO:0000256" key="2">
    <source>
        <dbReference type="ARBA" id="ARBA00022801"/>
    </source>
</evidence>
<dbReference type="InterPro" id="IPR001547">
    <property type="entry name" value="Glyco_hydro_5"/>
</dbReference>